<comment type="caution">
    <text evidence="16">The sequence shown here is derived from an EMBL/GenBank/DDBJ whole genome shotgun (WGS) entry which is preliminary data.</text>
</comment>
<sequence>MAIRWKKYEMYGPKKPGWMTKCFWYCKEKCTTMTGLYVISVILLMSFTDIFVQWGFDADYSLTLPLYLFGILNLVLWFCMIKRIDKETSRPFFMEWLKHWDCDLLILLYGVLLFCFFGIMIVSYYHFQIPIYDWYGNYAGTYFSEGSFMVVFLPIALVNNAFIMVIIRHLKNPELRKATFCKKTWQRFRTWTWKRNLQYQRKYPFERKMQLETNIISIVLIAMAIVTLIGLGGYGFSRLLTAMLTLIGAGAVFIWIYQHKTFLTDVGTLVEEIHEVSTGNTLKCSAIQEDSMIYDAGEDLTHVFENLNNSVERQVKSEKMKIDLITNVSHDLKTPLTSIIGYIDLLKKTDLNDEARDYVEVLSRKSAHLKHMIQEVFEISKATSGNMDLHIETVDICTLMLQTLGDMEESIEASHRMIRKTLAAEPLYVISDGQRLYRIYQNLIENALKYSLEGSRIFIDVFGDEKTVTTIIKNTSSYEMNFTEETITERFTRGDINRTTEGHGLGLAIVKSFAEACGGKFHIDIDGDLFKATVKFPRHIPDPDELMSLAPEEIQEVS</sequence>
<evidence type="ECO:0000313" key="17">
    <source>
        <dbReference type="Proteomes" id="UP000295711"/>
    </source>
</evidence>
<feature type="transmembrane region" description="Helical" evidence="14">
    <location>
        <begin position="62"/>
        <end position="81"/>
    </location>
</feature>
<dbReference type="AlphaFoldDB" id="A0A4R2LJW6"/>
<keyword evidence="11 14" id="KW-1133">Transmembrane helix</keyword>
<dbReference type="SMART" id="SM00388">
    <property type="entry name" value="HisKA"/>
    <property type="match status" value="1"/>
</dbReference>
<evidence type="ECO:0000256" key="9">
    <source>
        <dbReference type="ARBA" id="ARBA00022777"/>
    </source>
</evidence>
<dbReference type="InterPro" id="IPR005467">
    <property type="entry name" value="His_kinase_dom"/>
</dbReference>
<dbReference type="PANTHER" id="PTHR45528:SF1">
    <property type="entry name" value="SENSOR HISTIDINE KINASE CPXA"/>
    <property type="match status" value="1"/>
</dbReference>
<evidence type="ECO:0000256" key="14">
    <source>
        <dbReference type="SAM" id="Phobius"/>
    </source>
</evidence>
<dbReference type="EMBL" id="SLXA01000002">
    <property type="protein sequence ID" value="TCO85815.1"/>
    <property type="molecule type" value="Genomic_DNA"/>
</dbReference>
<dbReference type="GO" id="GO:0005886">
    <property type="term" value="C:plasma membrane"/>
    <property type="evidence" value="ECO:0007669"/>
    <property type="project" value="UniProtKB-SubCell"/>
</dbReference>
<accession>A0A4R2LJW6</accession>
<reference evidence="16 17" key="1">
    <citation type="submission" date="2019-03" db="EMBL/GenBank/DDBJ databases">
        <title>Genomic Encyclopedia of Type Strains, Phase IV (KMG-IV): sequencing the most valuable type-strain genomes for metagenomic binning, comparative biology and taxonomic classification.</title>
        <authorList>
            <person name="Goeker M."/>
        </authorList>
    </citation>
    <scope>NUCLEOTIDE SEQUENCE [LARGE SCALE GENOMIC DNA]</scope>
    <source>
        <strain evidence="16 17">DSM 28559</strain>
    </source>
</reference>
<evidence type="ECO:0000259" key="15">
    <source>
        <dbReference type="PROSITE" id="PS50109"/>
    </source>
</evidence>
<evidence type="ECO:0000256" key="11">
    <source>
        <dbReference type="ARBA" id="ARBA00022989"/>
    </source>
</evidence>
<dbReference type="Gene3D" id="1.10.287.130">
    <property type="match status" value="1"/>
</dbReference>
<dbReference type="RefSeq" id="WP_132088646.1">
    <property type="nucleotide sequence ID" value="NZ_JANKAQ010000001.1"/>
</dbReference>
<keyword evidence="9 16" id="KW-0418">Kinase</keyword>
<dbReference type="Proteomes" id="UP000295711">
    <property type="component" value="Unassembled WGS sequence"/>
</dbReference>
<keyword evidence="17" id="KW-1185">Reference proteome</keyword>
<dbReference type="InterPro" id="IPR036890">
    <property type="entry name" value="HATPase_C_sf"/>
</dbReference>
<comment type="catalytic activity">
    <reaction evidence="1">
        <text>ATP + protein L-histidine = ADP + protein N-phospho-L-histidine.</text>
        <dbReference type="EC" id="2.7.13.3"/>
    </reaction>
</comment>
<dbReference type="InterPro" id="IPR003661">
    <property type="entry name" value="HisK_dim/P_dom"/>
</dbReference>
<organism evidence="16 17">
    <name type="scientific">Frisingicoccus caecimuris</name>
    <dbReference type="NCBI Taxonomy" id="1796636"/>
    <lineage>
        <taxon>Bacteria</taxon>
        <taxon>Bacillati</taxon>
        <taxon>Bacillota</taxon>
        <taxon>Clostridia</taxon>
        <taxon>Lachnospirales</taxon>
        <taxon>Lachnospiraceae</taxon>
        <taxon>Frisingicoccus</taxon>
    </lineage>
</organism>
<dbReference type="GO" id="GO:0005524">
    <property type="term" value="F:ATP binding"/>
    <property type="evidence" value="ECO:0007669"/>
    <property type="project" value="UniProtKB-KW"/>
</dbReference>
<dbReference type="InterPro" id="IPR050398">
    <property type="entry name" value="HssS/ArlS-like"/>
</dbReference>
<dbReference type="GO" id="GO:0000155">
    <property type="term" value="F:phosphorelay sensor kinase activity"/>
    <property type="evidence" value="ECO:0007669"/>
    <property type="project" value="InterPro"/>
</dbReference>
<evidence type="ECO:0000313" key="16">
    <source>
        <dbReference type="EMBL" id="TCO85815.1"/>
    </source>
</evidence>
<dbReference type="Pfam" id="PF00512">
    <property type="entry name" value="HisKA"/>
    <property type="match status" value="1"/>
</dbReference>
<keyword evidence="7 14" id="KW-0812">Transmembrane</keyword>
<feature type="transmembrane region" description="Helical" evidence="14">
    <location>
        <begin position="239"/>
        <end position="257"/>
    </location>
</feature>
<name>A0A4R2LJW6_9FIRM</name>
<dbReference type="PANTHER" id="PTHR45528">
    <property type="entry name" value="SENSOR HISTIDINE KINASE CPXA"/>
    <property type="match status" value="1"/>
</dbReference>
<dbReference type="SUPFAM" id="SSF47384">
    <property type="entry name" value="Homodimeric domain of signal transducing histidine kinase"/>
    <property type="match status" value="1"/>
</dbReference>
<evidence type="ECO:0000256" key="7">
    <source>
        <dbReference type="ARBA" id="ARBA00022692"/>
    </source>
</evidence>
<evidence type="ECO:0000256" key="1">
    <source>
        <dbReference type="ARBA" id="ARBA00000085"/>
    </source>
</evidence>
<dbReference type="InterPro" id="IPR003594">
    <property type="entry name" value="HATPase_dom"/>
</dbReference>
<dbReference type="SMART" id="SM00387">
    <property type="entry name" value="HATPase_c"/>
    <property type="match status" value="1"/>
</dbReference>
<feature type="domain" description="Histidine kinase" evidence="15">
    <location>
        <begin position="327"/>
        <end position="540"/>
    </location>
</feature>
<dbReference type="CDD" id="cd00082">
    <property type="entry name" value="HisKA"/>
    <property type="match status" value="1"/>
</dbReference>
<evidence type="ECO:0000256" key="4">
    <source>
        <dbReference type="ARBA" id="ARBA00022475"/>
    </source>
</evidence>
<proteinExistence type="predicted"/>
<gene>
    <name evidence="16" type="ORF">EV212_102130</name>
</gene>
<evidence type="ECO:0000256" key="13">
    <source>
        <dbReference type="ARBA" id="ARBA00023136"/>
    </source>
</evidence>
<evidence type="ECO:0000256" key="3">
    <source>
        <dbReference type="ARBA" id="ARBA00012438"/>
    </source>
</evidence>
<dbReference type="PROSITE" id="PS50109">
    <property type="entry name" value="HIS_KIN"/>
    <property type="match status" value="1"/>
</dbReference>
<dbReference type="EC" id="2.7.13.3" evidence="3"/>
<feature type="transmembrane region" description="Helical" evidence="14">
    <location>
        <begin position="147"/>
        <end position="167"/>
    </location>
</feature>
<feature type="transmembrane region" description="Helical" evidence="14">
    <location>
        <begin position="211"/>
        <end position="233"/>
    </location>
</feature>
<feature type="transmembrane region" description="Helical" evidence="14">
    <location>
        <begin position="102"/>
        <end position="127"/>
    </location>
</feature>
<keyword evidence="6" id="KW-0808">Transferase</keyword>
<keyword evidence="13 14" id="KW-0472">Membrane</keyword>
<dbReference type="Pfam" id="PF02518">
    <property type="entry name" value="HATPase_c"/>
    <property type="match status" value="1"/>
</dbReference>
<dbReference type="SUPFAM" id="SSF55874">
    <property type="entry name" value="ATPase domain of HSP90 chaperone/DNA topoisomerase II/histidine kinase"/>
    <property type="match status" value="1"/>
</dbReference>
<keyword evidence="5" id="KW-0597">Phosphoprotein</keyword>
<keyword evidence="8" id="KW-0547">Nucleotide-binding</keyword>
<keyword evidence="4" id="KW-1003">Cell membrane</keyword>
<dbReference type="InterPro" id="IPR036097">
    <property type="entry name" value="HisK_dim/P_sf"/>
</dbReference>
<evidence type="ECO:0000256" key="5">
    <source>
        <dbReference type="ARBA" id="ARBA00022553"/>
    </source>
</evidence>
<evidence type="ECO:0000256" key="12">
    <source>
        <dbReference type="ARBA" id="ARBA00023012"/>
    </source>
</evidence>
<keyword evidence="12" id="KW-0902">Two-component regulatory system</keyword>
<comment type="subcellular location">
    <subcellularLocation>
        <location evidence="2">Cell membrane</location>
        <topology evidence="2">Multi-pass membrane protein</topology>
    </subcellularLocation>
</comment>
<evidence type="ECO:0000256" key="2">
    <source>
        <dbReference type="ARBA" id="ARBA00004651"/>
    </source>
</evidence>
<dbReference type="OrthoDB" id="9792991at2"/>
<protein>
    <recommendedName>
        <fullName evidence="3">histidine kinase</fullName>
        <ecNumber evidence="3">2.7.13.3</ecNumber>
    </recommendedName>
</protein>
<dbReference type="Gene3D" id="3.30.565.10">
    <property type="entry name" value="Histidine kinase-like ATPase, C-terminal domain"/>
    <property type="match status" value="1"/>
</dbReference>
<evidence type="ECO:0000256" key="6">
    <source>
        <dbReference type="ARBA" id="ARBA00022679"/>
    </source>
</evidence>
<keyword evidence="10" id="KW-0067">ATP-binding</keyword>
<evidence type="ECO:0000256" key="8">
    <source>
        <dbReference type="ARBA" id="ARBA00022741"/>
    </source>
</evidence>
<evidence type="ECO:0000256" key="10">
    <source>
        <dbReference type="ARBA" id="ARBA00022840"/>
    </source>
</evidence>
<feature type="transmembrane region" description="Helical" evidence="14">
    <location>
        <begin position="36"/>
        <end position="56"/>
    </location>
</feature>